<accession>A0ACB9ZJD1</accession>
<comment type="caution">
    <text evidence="1">The sequence shown here is derived from an EMBL/GenBank/DDBJ whole genome shotgun (WGS) entry which is preliminary data.</text>
</comment>
<proteinExistence type="predicted"/>
<organism evidence="1 2">
    <name type="scientific">Catharanthus roseus</name>
    <name type="common">Madagascar periwinkle</name>
    <name type="synonym">Vinca rosea</name>
    <dbReference type="NCBI Taxonomy" id="4058"/>
    <lineage>
        <taxon>Eukaryota</taxon>
        <taxon>Viridiplantae</taxon>
        <taxon>Streptophyta</taxon>
        <taxon>Embryophyta</taxon>
        <taxon>Tracheophyta</taxon>
        <taxon>Spermatophyta</taxon>
        <taxon>Magnoliopsida</taxon>
        <taxon>eudicotyledons</taxon>
        <taxon>Gunneridae</taxon>
        <taxon>Pentapetalae</taxon>
        <taxon>asterids</taxon>
        <taxon>lamiids</taxon>
        <taxon>Gentianales</taxon>
        <taxon>Apocynaceae</taxon>
        <taxon>Rauvolfioideae</taxon>
        <taxon>Vinceae</taxon>
        <taxon>Catharanthinae</taxon>
        <taxon>Catharanthus</taxon>
    </lineage>
</organism>
<dbReference type="Proteomes" id="UP001060085">
    <property type="component" value="Linkage Group LG08"/>
</dbReference>
<evidence type="ECO:0000313" key="1">
    <source>
        <dbReference type="EMBL" id="KAI5647796.1"/>
    </source>
</evidence>
<keyword evidence="2" id="KW-1185">Reference proteome</keyword>
<protein>
    <submittedName>
        <fullName evidence="1">Uncharacterized protein</fullName>
    </submittedName>
</protein>
<sequence length="464" mass="52209">MPSENKSHNREKGEIEQLMEVKIISREVIKPSSPTPSHLKVLEKSLIDQITGPNIVSFISFYPMKGQSLKATEFLINHLKISLSETLSLYYPLAGKDADSRMIDCNDQGVLVVTTHVNRRMDEILNSKFEDYLNKFETYEKFGSFQLSIEFNIFLCGSIAICVRFSHSITDGTTIVAFLKCWAAISRAQKELANRPDYKSGMALFPATGYVPDSLWMERLKLEEGSNSIRRRFVFSSAAISNLKAKATSDSSGFSKPTSVEVVSAFIWKHAMAASMLVSGVKKPSMLVQSGDLRRRIMVTGLLPDYSAGNLAWLISSEYEKINNDEEVKFEELVQLLKKAKENFRDEFVLELQNKSGSKAIYKSLELLKEKCSNKSLNLYICSCWCKLGFQEVDFGRPGKPIWCGLLGEAAAQSQWKMKNFIHLIDVGSGDEIEAMLLLDQREMNILESNEEFMAFASPGPVVK</sequence>
<dbReference type="EMBL" id="CM044708">
    <property type="protein sequence ID" value="KAI5647796.1"/>
    <property type="molecule type" value="Genomic_DNA"/>
</dbReference>
<gene>
    <name evidence="1" type="ORF">M9H77_33801</name>
</gene>
<name>A0ACB9ZJD1_CATRO</name>
<reference evidence="2" key="1">
    <citation type="journal article" date="2023" name="Nat. Plants">
        <title>Single-cell RNA sequencing provides a high-resolution roadmap for understanding the multicellular compartmentation of specialized metabolism.</title>
        <authorList>
            <person name="Sun S."/>
            <person name="Shen X."/>
            <person name="Li Y."/>
            <person name="Li Y."/>
            <person name="Wang S."/>
            <person name="Li R."/>
            <person name="Zhang H."/>
            <person name="Shen G."/>
            <person name="Guo B."/>
            <person name="Wei J."/>
            <person name="Xu J."/>
            <person name="St-Pierre B."/>
            <person name="Chen S."/>
            <person name="Sun C."/>
        </authorList>
    </citation>
    <scope>NUCLEOTIDE SEQUENCE [LARGE SCALE GENOMIC DNA]</scope>
</reference>
<evidence type="ECO:0000313" key="2">
    <source>
        <dbReference type="Proteomes" id="UP001060085"/>
    </source>
</evidence>